<accession>A0A024FVK9</accession>
<organism evidence="2 3">
    <name type="scientific">Albugo candida</name>
    <dbReference type="NCBI Taxonomy" id="65357"/>
    <lineage>
        <taxon>Eukaryota</taxon>
        <taxon>Sar</taxon>
        <taxon>Stramenopiles</taxon>
        <taxon>Oomycota</taxon>
        <taxon>Peronosporomycetes</taxon>
        <taxon>Albuginales</taxon>
        <taxon>Albuginaceae</taxon>
        <taxon>Albugo</taxon>
    </lineage>
</organism>
<evidence type="ECO:0000313" key="2">
    <source>
        <dbReference type="EMBL" id="CCI10699.1"/>
    </source>
</evidence>
<dbReference type="EMBL" id="CAIX01000352">
    <property type="protein sequence ID" value="CCI10699.1"/>
    <property type="molecule type" value="Genomic_DNA"/>
</dbReference>
<evidence type="ECO:0000256" key="1">
    <source>
        <dbReference type="SAM" id="Phobius"/>
    </source>
</evidence>
<evidence type="ECO:0000313" key="3">
    <source>
        <dbReference type="Proteomes" id="UP000053237"/>
    </source>
</evidence>
<name>A0A024FVK9_9STRA</name>
<keyword evidence="3" id="KW-1185">Reference proteome</keyword>
<dbReference type="InParanoid" id="A0A024FVK9"/>
<dbReference type="AlphaFoldDB" id="A0A024FVK9"/>
<gene>
    <name evidence="2" type="ORF">BN9_113100</name>
</gene>
<keyword evidence="1" id="KW-0812">Transmembrane</keyword>
<keyword evidence="1" id="KW-0472">Membrane</keyword>
<sequence length="237" mass="26120">MGSFLTITNNTANEWQCNLTNDVLALRIGYLVVAGLAAILGLMGTAASYTPGIYQISKATTAPELIRFVTNARIIEMTGMISGPLLGAASLGLYVHMSIQLELAKRGFIVIPSNQSHQWSKWTPHMWQQATCVRNYYYNTTTVRTETLLMRPIFTGGLIHRNKDYNIESWIKKRGVKTDDVVALVELVKASQNHSFVRETVPTSSLGSLHSASPFEYSATLPASQENPVGANNSFHI</sequence>
<comment type="caution">
    <text evidence="2">The sequence shown here is derived from an EMBL/GenBank/DDBJ whole genome shotgun (WGS) entry which is preliminary data.</text>
</comment>
<keyword evidence="1" id="KW-1133">Transmembrane helix</keyword>
<reference evidence="2 3" key="1">
    <citation type="submission" date="2012-05" db="EMBL/GenBank/DDBJ databases">
        <title>Recombination and specialization in a pathogen metapopulation.</title>
        <authorList>
            <person name="Gardiner A."/>
            <person name="Kemen E."/>
            <person name="Schultz-Larsen T."/>
            <person name="MacLean D."/>
            <person name="Van Oosterhout C."/>
            <person name="Jones J.D.G."/>
        </authorList>
    </citation>
    <scope>NUCLEOTIDE SEQUENCE [LARGE SCALE GENOMIC DNA]</scope>
    <source>
        <strain evidence="2 3">Ac Nc2</strain>
    </source>
</reference>
<proteinExistence type="predicted"/>
<protein>
    <submittedName>
        <fullName evidence="2">Uncharacterized protein</fullName>
    </submittedName>
</protein>
<feature type="transmembrane region" description="Helical" evidence="1">
    <location>
        <begin position="28"/>
        <end position="49"/>
    </location>
</feature>
<dbReference type="OrthoDB" id="122216at2759"/>
<dbReference type="Proteomes" id="UP000053237">
    <property type="component" value="Unassembled WGS sequence"/>
</dbReference>